<proteinExistence type="predicted"/>
<feature type="compositionally biased region" description="Polar residues" evidence="1">
    <location>
        <begin position="113"/>
        <end position="128"/>
    </location>
</feature>
<gene>
    <name evidence="2" type="ORF">PF010_g31963</name>
</gene>
<dbReference type="Proteomes" id="UP000488956">
    <property type="component" value="Unassembled WGS sequence"/>
</dbReference>
<protein>
    <submittedName>
        <fullName evidence="2">Uncharacterized protein</fullName>
    </submittedName>
</protein>
<comment type="caution">
    <text evidence="2">The sequence shown here is derived from an EMBL/GenBank/DDBJ whole genome shotgun (WGS) entry which is preliminary data.</text>
</comment>
<reference evidence="2 3" key="1">
    <citation type="submission" date="2018-09" db="EMBL/GenBank/DDBJ databases">
        <title>Genomic investigation of the strawberry pathogen Phytophthora fragariae indicates pathogenicity is determined by transcriptional variation in three key races.</title>
        <authorList>
            <person name="Adams T.M."/>
            <person name="Armitage A.D."/>
            <person name="Sobczyk M.K."/>
            <person name="Bates H.J."/>
            <person name="Dunwell J.M."/>
            <person name="Nellist C.F."/>
            <person name="Harrison R.J."/>
        </authorList>
    </citation>
    <scope>NUCLEOTIDE SEQUENCE [LARGE SCALE GENOMIC DNA]</scope>
    <source>
        <strain evidence="2 3">ONT-3</strain>
    </source>
</reference>
<feature type="region of interest" description="Disordered" evidence="1">
    <location>
        <begin position="1"/>
        <end position="22"/>
    </location>
</feature>
<evidence type="ECO:0000313" key="3">
    <source>
        <dbReference type="Proteomes" id="UP000488956"/>
    </source>
</evidence>
<sequence>MASGEQSSAPCSAPGGPPGLFTRLLTGHQCDYEEKREECESHHPLHAAMEIEGIFNSQQPGSANVGSNQAPQDVSGTQSAIVNAETQPDQCNRILQQDSLATVSSAIIPATGKPSNLESRSAAAQSEDLNGAKKSVK</sequence>
<feature type="region of interest" description="Disordered" evidence="1">
    <location>
        <begin position="58"/>
        <end position="77"/>
    </location>
</feature>
<name>A0A6G0JGA7_9STRA</name>
<dbReference type="EMBL" id="QXFX01008203">
    <property type="protein sequence ID" value="KAE9055919.1"/>
    <property type="molecule type" value="Genomic_DNA"/>
</dbReference>
<dbReference type="AlphaFoldDB" id="A0A6G0JGA7"/>
<evidence type="ECO:0000256" key="1">
    <source>
        <dbReference type="SAM" id="MobiDB-lite"/>
    </source>
</evidence>
<accession>A0A6G0JGA7</accession>
<organism evidence="2 3">
    <name type="scientific">Phytophthora fragariae</name>
    <dbReference type="NCBI Taxonomy" id="53985"/>
    <lineage>
        <taxon>Eukaryota</taxon>
        <taxon>Sar</taxon>
        <taxon>Stramenopiles</taxon>
        <taxon>Oomycota</taxon>
        <taxon>Peronosporomycetes</taxon>
        <taxon>Peronosporales</taxon>
        <taxon>Peronosporaceae</taxon>
        <taxon>Phytophthora</taxon>
    </lineage>
</organism>
<evidence type="ECO:0000313" key="2">
    <source>
        <dbReference type="EMBL" id="KAE9055919.1"/>
    </source>
</evidence>
<feature type="region of interest" description="Disordered" evidence="1">
    <location>
        <begin position="109"/>
        <end position="137"/>
    </location>
</feature>